<sequence>MSGEAGGWMWIIVDVGAVVLLGLGLLYGLFVWRKRRSPEVDRLRDRKTEELHRRPDPDEKAPIVGR</sequence>
<evidence type="ECO:0000313" key="2">
    <source>
        <dbReference type="Proteomes" id="UP000194137"/>
    </source>
</evidence>
<dbReference type="RefSeq" id="WP_086088599.1">
    <property type="nucleotide sequence ID" value="NZ_CP021112.1"/>
</dbReference>
<dbReference type="AlphaFoldDB" id="A0A1W6ZS67"/>
<dbReference type="Proteomes" id="UP000194137">
    <property type="component" value="Chromosome"/>
</dbReference>
<name>A0A1W6ZS67_9HYPH</name>
<organism evidence="1 2">
    <name type="scientific">Pseudorhodoplanes sinuspersici</name>
    <dbReference type="NCBI Taxonomy" id="1235591"/>
    <lineage>
        <taxon>Bacteria</taxon>
        <taxon>Pseudomonadati</taxon>
        <taxon>Pseudomonadota</taxon>
        <taxon>Alphaproteobacteria</taxon>
        <taxon>Hyphomicrobiales</taxon>
        <taxon>Pseudorhodoplanes</taxon>
    </lineage>
</organism>
<protein>
    <submittedName>
        <fullName evidence="1">Uncharacterized protein</fullName>
    </submittedName>
</protein>
<accession>A0A1W6ZS67</accession>
<reference evidence="1 2" key="1">
    <citation type="submission" date="2017-05" db="EMBL/GenBank/DDBJ databases">
        <title>Full genome sequence of Pseudorhodoplanes sinuspersici.</title>
        <authorList>
            <person name="Dastgheib S.M.M."/>
            <person name="Shavandi M."/>
            <person name="Tirandaz H."/>
        </authorList>
    </citation>
    <scope>NUCLEOTIDE SEQUENCE [LARGE SCALE GENOMIC DNA]</scope>
    <source>
        <strain evidence="1 2">RIPI110</strain>
    </source>
</reference>
<gene>
    <name evidence="1" type="ORF">CAK95_14810</name>
</gene>
<keyword evidence="2" id="KW-1185">Reference proteome</keyword>
<evidence type="ECO:0000313" key="1">
    <source>
        <dbReference type="EMBL" id="ARQ00202.1"/>
    </source>
</evidence>
<dbReference type="KEGG" id="psin:CAK95_14810"/>
<proteinExistence type="predicted"/>
<dbReference type="EMBL" id="CP021112">
    <property type="protein sequence ID" value="ARQ00202.1"/>
    <property type="molecule type" value="Genomic_DNA"/>
</dbReference>